<reference evidence="1 2" key="1">
    <citation type="submission" date="2021-01" db="EMBL/GenBank/DDBJ databases">
        <title>Genome public.</title>
        <authorList>
            <person name="Liu C."/>
            <person name="Sun Q."/>
        </authorList>
    </citation>
    <scope>NUCLEOTIDE SEQUENCE [LARGE SCALE GENOMIC DNA]</scope>
    <source>
        <strain evidence="1 2">YIM B02564</strain>
    </source>
</reference>
<dbReference type="RefSeq" id="WP_202653327.1">
    <property type="nucleotide sequence ID" value="NZ_JAESWB010000134.1"/>
</dbReference>
<accession>A0ABS1TLA4</accession>
<dbReference type="InterPro" id="IPR025552">
    <property type="entry name" value="YkyB"/>
</dbReference>
<dbReference type="Proteomes" id="UP000623967">
    <property type="component" value="Unassembled WGS sequence"/>
</dbReference>
<sequence>MTVTIEPTLRNLSEAIFIANRHAKTATDNRYLYQLKQKAIEKLLEKGLAQKIGLHYSPNPGRSVSRSDVLVQIGDYFFHIPAKPEDYKTLPHLGSRDQDFKNPRPTIRRGEALSLLADFTGLQKEYTVVRSYKQPKYVQSVSRCTRSPMTSTYLDGGYSPYGVGIIKRKS</sequence>
<comment type="caution">
    <text evidence="1">The sequence shown here is derived from an EMBL/GenBank/DDBJ whole genome shotgun (WGS) entry which is preliminary data.</text>
</comment>
<dbReference type="EMBL" id="JAESWB010000134">
    <property type="protein sequence ID" value="MBL4952047.1"/>
    <property type="molecule type" value="Genomic_DNA"/>
</dbReference>
<gene>
    <name evidence="1" type="ORF">JK635_07465</name>
</gene>
<name>A0ABS1TLA4_9BACI</name>
<protein>
    <recommendedName>
        <fullName evidence="3">YkyB-like protein</fullName>
    </recommendedName>
</protein>
<organism evidence="1 2">
    <name type="scientific">Neobacillus paridis</name>
    <dbReference type="NCBI Taxonomy" id="2803862"/>
    <lineage>
        <taxon>Bacteria</taxon>
        <taxon>Bacillati</taxon>
        <taxon>Bacillota</taxon>
        <taxon>Bacilli</taxon>
        <taxon>Bacillales</taxon>
        <taxon>Bacillaceae</taxon>
        <taxon>Neobacillus</taxon>
    </lineage>
</organism>
<evidence type="ECO:0000313" key="2">
    <source>
        <dbReference type="Proteomes" id="UP000623967"/>
    </source>
</evidence>
<evidence type="ECO:0008006" key="3">
    <source>
        <dbReference type="Google" id="ProtNLM"/>
    </source>
</evidence>
<dbReference type="Pfam" id="PF14177">
    <property type="entry name" value="YkyB"/>
    <property type="match status" value="1"/>
</dbReference>
<proteinExistence type="predicted"/>
<keyword evidence="2" id="KW-1185">Reference proteome</keyword>
<evidence type="ECO:0000313" key="1">
    <source>
        <dbReference type="EMBL" id="MBL4952047.1"/>
    </source>
</evidence>